<dbReference type="AlphaFoldDB" id="A0A1A8YUS0"/>
<keyword evidence="5" id="KW-1185">Reference proteome</keyword>
<protein>
    <submittedName>
        <fullName evidence="2">Uncharacterized protein</fullName>
    </submittedName>
</protein>
<dbReference type="EMBL" id="FLRE01000105">
    <property type="protein sequence ID" value="SBT35716.1"/>
    <property type="molecule type" value="Genomic_DNA"/>
</dbReference>
<reference evidence="2" key="1">
    <citation type="submission" date="2016-05" db="EMBL/GenBank/DDBJ databases">
        <authorList>
            <person name="Lavstsen T."/>
            <person name="Jespersen J.S."/>
        </authorList>
    </citation>
    <scope>NUCLEOTIDE SEQUENCE [LARGE SCALE GENOMIC DNA]</scope>
</reference>
<dbReference type="Proteomes" id="UP000078555">
    <property type="component" value="Unassembled WGS sequence"/>
</dbReference>
<evidence type="ECO:0000313" key="4">
    <source>
        <dbReference type="Proteomes" id="UP000078550"/>
    </source>
</evidence>
<accession>A0A1A8YUS0</accession>
<gene>
    <name evidence="2" type="ORF">POVWA1_026490</name>
    <name evidence="3" type="ORF">POVWA2_026490</name>
</gene>
<dbReference type="EMBL" id="FLRD01000080">
    <property type="protein sequence ID" value="SBT35274.1"/>
    <property type="molecule type" value="Genomic_DNA"/>
</dbReference>
<sequence length="851" mass="100651">MDTKYTKHLVKKAENVSNNEEKVNENANDNHTANTKKGTGTYSSRENMQNGERRKENAHNLYNTKNDKGKGNNIPSEEGGGNYEKGIYRPKNSTGRLGKTNRDNSNYETNGVKINQELTKKEDDKNVNLIMNIKRSLGNEMKEELISHKKQKIESFGKNDCELSVYNELNNIVFHNNQNGIKSYMNRIKKNFFSYWKECDYQLKKLKKCYVENEKLIKEIVFENNQAIIGNTDYINTKIEEKMNDTTKTEKKRKMLNCLMNIKLIYRVIEMYLFTMRQFSLILKENNNFISLILDEENIEKNNYERIIGNLLRYEAKNYEDIKKHNLKKKMLCMDDFLKSRNEKNIKTCAKDEISHLYILKCLEEEITERINAKEELAFLITKKKQYINNFVKQEQKKAISFNKLSLFTCSIKKIIDKYSSLNIYESKYLSTLYDKMMCVQNDVNINNVSILNNKKPFNLLFNFKEQNKSYDVFTYMKYNIVTKLRKEIKNSLTQVIDDDAHMEYLTIKFITKENFDVSILPDLTYLKHLNLQINVFHLHKNDCLVAKITPVDFIGLKNGHKLLSDIYHDQDHYVLFSNNLNDFHNFTYGFPFFWLNAMAEKQYEHNLEDKKIEGDQMDKRGDQNNSEINRGSNGNGGNGSPSGKLQGKKPDRDMLSEIYNWHLGRTLDVSVFFSKIFTRILYRMWDIWQIRHYKHYPNVFPPFSHDKHMEALKKIHSVSLQQITHFDIITEEAYLKEEKENIHECDKDNIYACCIIELYDSHFVKSYIIVPMNGKEPYFSVFLTKKRNVRRLKKLQDYLNTTVVNKHSKVEDTQRQIILTLQLAKLREGAYKYHKSFNRNSTPTFDEDIN</sequence>
<organism evidence="2 5">
    <name type="scientific">Plasmodium ovale wallikeri</name>
    <dbReference type="NCBI Taxonomy" id="864142"/>
    <lineage>
        <taxon>Eukaryota</taxon>
        <taxon>Sar</taxon>
        <taxon>Alveolata</taxon>
        <taxon>Apicomplexa</taxon>
        <taxon>Aconoidasida</taxon>
        <taxon>Haemosporida</taxon>
        <taxon>Plasmodiidae</taxon>
        <taxon>Plasmodium</taxon>
        <taxon>Plasmodium (Plasmodium)</taxon>
    </lineage>
</organism>
<feature type="region of interest" description="Disordered" evidence="1">
    <location>
        <begin position="612"/>
        <end position="651"/>
    </location>
</feature>
<name>A0A1A8YUS0_PLAOA</name>
<proteinExistence type="predicted"/>
<feature type="compositionally biased region" description="Basic and acidic residues" evidence="1">
    <location>
        <begin position="1"/>
        <end position="24"/>
    </location>
</feature>
<feature type="compositionally biased region" description="Polar residues" evidence="1">
    <location>
        <begin position="29"/>
        <end position="50"/>
    </location>
</feature>
<reference evidence="4 5" key="2">
    <citation type="submission" date="2016-05" db="EMBL/GenBank/DDBJ databases">
        <authorList>
            <person name="Naeem Raeece"/>
        </authorList>
    </citation>
    <scope>NUCLEOTIDE SEQUENCE [LARGE SCALE GENOMIC DNA]</scope>
</reference>
<evidence type="ECO:0000313" key="3">
    <source>
        <dbReference type="EMBL" id="SBT35716.1"/>
    </source>
</evidence>
<dbReference type="Proteomes" id="UP000078550">
    <property type="component" value="Unassembled WGS sequence"/>
</dbReference>
<evidence type="ECO:0000313" key="5">
    <source>
        <dbReference type="Proteomes" id="UP000078555"/>
    </source>
</evidence>
<feature type="region of interest" description="Disordered" evidence="1">
    <location>
        <begin position="1"/>
        <end position="108"/>
    </location>
</feature>
<feature type="compositionally biased region" description="Basic and acidic residues" evidence="1">
    <location>
        <begin position="612"/>
        <end position="623"/>
    </location>
</feature>
<evidence type="ECO:0000256" key="1">
    <source>
        <dbReference type="SAM" id="MobiDB-lite"/>
    </source>
</evidence>
<evidence type="ECO:0000313" key="2">
    <source>
        <dbReference type="EMBL" id="SBT35274.1"/>
    </source>
</evidence>